<dbReference type="CDD" id="cd24054">
    <property type="entry name" value="ASKHA_NBD_AaPPX-GppA_MtPPX2-like"/>
    <property type="match status" value="1"/>
</dbReference>
<evidence type="ECO:0000313" key="3">
    <source>
        <dbReference type="EMBL" id="AHB47892.1"/>
    </source>
</evidence>
<sequence length="378" mass="41275">MNGRPEPRKELQPGKKALPPGKTGGRRIHPNDRGPIYGALDLGTNNCRLLLARPSRRGFRVVDAFSRIIRLGEGVSQTGRLSDAAMRRTIDALRVCAAKLGRNGVERARCVATEACRVASNGREFLHRVEREVGLKLEVLDRETEAALAVSGCASLIDARADYVLVFDIGGGSSELIWLDASSARISAASQDGARRNGAKPDIKAWTSLPVGVVTLAERFGGHHVTPESFEEMVAHVLSLIHPFEALHGFNAMANGGTVHLLGTSGTVTTVAGIHLGLKRYDRQRVDGCWLDIDEIQSVVYGLLSRTYEQRVAEPCIGHERADLVLAGCAILEAILRTWSAERLRVADRGLREGILATLMSEDGVYRAGRRRRRQRPE</sequence>
<accession>V5SBN3</accession>
<dbReference type="InterPro" id="IPR050273">
    <property type="entry name" value="GppA/Ppx_hydrolase"/>
</dbReference>
<feature type="compositionally biased region" description="Basic and acidic residues" evidence="1">
    <location>
        <begin position="1"/>
        <end position="13"/>
    </location>
</feature>
<dbReference type="InterPro" id="IPR043129">
    <property type="entry name" value="ATPase_NBD"/>
</dbReference>
<name>V5SBN3_9HYPH</name>
<dbReference type="HOGENOM" id="CLU_025908_0_0_5"/>
<protein>
    <submittedName>
        <fullName evidence="3">Phosphatase GppA</fullName>
    </submittedName>
</protein>
<feature type="domain" description="Ppx/GppA phosphatase N-terminal" evidence="2">
    <location>
        <begin position="59"/>
        <end position="360"/>
    </location>
</feature>
<evidence type="ECO:0000256" key="1">
    <source>
        <dbReference type="SAM" id="MobiDB-lite"/>
    </source>
</evidence>
<dbReference type="STRING" id="1029756.W911_05080"/>
<gene>
    <name evidence="3" type="ORF">W911_05080</name>
</gene>
<dbReference type="KEGG" id="hni:W911_05080"/>
<dbReference type="Pfam" id="PF02541">
    <property type="entry name" value="Ppx-GppA"/>
    <property type="match status" value="1"/>
</dbReference>
<dbReference type="PATRIC" id="fig|1029756.8.peg.1071"/>
<dbReference type="EMBL" id="CP006912">
    <property type="protein sequence ID" value="AHB47892.1"/>
    <property type="molecule type" value="Genomic_DNA"/>
</dbReference>
<evidence type="ECO:0000259" key="2">
    <source>
        <dbReference type="Pfam" id="PF02541"/>
    </source>
</evidence>
<dbReference type="InterPro" id="IPR003695">
    <property type="entry name" value="Ppx_GppA_N"/>
</dbReference>
<organism evidence="3 4">
    <name type="scientific">Hyphomicrobium nitrativorans NL23</name>
    <dbReference type="NCBI Taxonomy" id="1029756"/>
    <lineage>
        <taxon>Bacteria</taxon>
        <taxon>Pseudomonadati</taxon>
        <taxon>Pseudomonadota</taxon>
        <taxon>Alphaproteobacteria</taxon>
        <taxon>Hyphomicrobiales</taxon>
        <taxon>Hyphomicrobiaceae</taxon>
        <taxon>Hyphomicrobium</taxon>
    </lineage>
</organism>
<dbReference type="GO" id="GO:0016462">
    <property type="term" value="F:pyrophosphatase activity"/>
    <property type="evidence" value="ECO:0007669"/>
    <property type="project" value="TreeGrafter"/>
</dbReference>
<dbReference type="PANTHER" id="PTHR30005">
    <property type="entry name" value="EXOPOLYPHOSPHATASE"/>
    <property type="match status" value="1"/>
</dbReference>
<evidence type="ECO:0000313" key="4">
    <source>
        <dbReference type="Proteomes" id="UP000018542"/>
    </source>
</evidence>
<feature type="region of interest" description="Disordered" evidence="1">
    <location>
        <begin position="1"/>
        <end position="32"/>
    </location>
</feature>
<dbReference type="Gene3D" id="3.30.420.40">
    <property type="match status" value="1"/>
</dbReference>
<dbReference type="Gene3D" id="3.30.420.150">
    <property type="entry name" value="Exopolyphosphatase. Domain 2"/>
    <property type="match status" value="1"/>
</dbReference>
<keyword evidence="4" id="KW-1185">Reference proteome</keyword>
<proteinExistence type="predicted"/>
<dbReference type="AlphaFoldDB" id="V5SBN3"/>
<dbReference type="PANTHER" id="PTHR30005:SF0">
    <property type="entry name" value="RETROGRADE REGULATION PROTEIN 2"/>
    <property type="match status" value="1"/>
</dbReference>
<dbReference type="Proteomes" id="UP000018542">
    <property type="component" value="Chromosome"/>
</dbReference>
<reference evidence="3 4" key="1">
    <citation type="journal article" date="2014" name="Genome Announc.">
        <title>Complete Genome Sequence of Hyphomicrobium nitrativorans Strain NL23, a Denitrifying Bacterium Isolated from Biofilm of a Methanol-Fed Denitrification System Treating Seawater at the Montreal Biodome.</title>
        <authorList>
            <person name="Martineau C."/>
            <person name="Villeneuve C."/>
            <person name="Mauffrey F."/>
            <person name="Villemur R."/>
        </authorList>
    </citation>
    <scope>NUCLEOTIDE SEQUENCE [LARGE SCALE GENOMIC DNA]</scope>
    <source>
        <strain evidence="3">NL23</strain>
    </source>
</reference>
<dbReference type="SUPFAM" id="SSF53067">
    <property type="entry name" value="Actin-like ATPase domain"/>
    <property type="match status" value="2"/>
</dbReference>